<dbReference type="AlphaFoldDB" id="A0A5C3PJ13"/>
<accession>A0A5C3PJ13</accession>
<organism evidence="1 2">
    <name type="scientific">Polyporus arcularius HHB13444</name>
    <dbReference type="NCBI Taxonomy" id="1314778"/>
    <lineage>
        <taxon>Eukaryota</taxon>
        <taxon>Fungi</taxon>
        <taxon>Dikarya</taxon>
        <taxon>Basidiomycota</taxon>
        <taxon>Agaricomycotina</taxon>
        <taxon>Agaricomycetes</taxon>
        <taxon>Polyporales</taxon>
        <taxon>Polyporaceae</taxon>
        <taxon>Polyporus</taxon>
    </lineage>
</organism>
<keyword evidence="2" id="KW-1185">Reference proteome</keyword>
<evidence type="ECO:0000313" key="2">
    <source>
        <dbReference type="Proteomes" id="UP000308197"/>
    </source>
</evidence>
<dbReference type="EMBL" id="ML211225">
    <property type="protein sequence ID" value="TFK85933.1"/>
    <property type="molecule type" value="Genomic_DNA"/>
</dbReference>
<protein>
    <submittedName>
        <fullName evidence="1">Uncharacterized protein</fullName>
    </submittedName>
</protein>
<dbReference type="InParanoid" id="A0A5C3PJ13"/>
<evidence type="ECO:0000313" key="1">
    <source>
        <dbReference type="EMBL" id="TFK85933.1"/>
    </source>
</evidence>
<dbReference type="Proteomes" id="UP000308197">
    <property type="component" value="Unassembled WGS sequence"/>
</dbReference>
<proteinExistence type="predicted"/>
<sequence length="71" mass="7655">MQARGAMLSPICLHASTASTWAGESCGLRDRLLDVTTIALRDELKEDLFIDGTVSVNIRDSLSDLSPLGSY</sequence>
<name>A0A5C3PJ13_9APHY</name>
<gene>
    <name evidence="1" type="ORF">K466DRAFT_171944</name>
</gene>
<reference evidence="1 2" key="1">
    <citation type="journal article" date="2019" name="Nat. Ecol. Evol.">
        <title>Megaphylogeny resolves global patterns of mushroom evolution.</title>
        <authorList>
            <person name="Varga T."/>
            <person name="Krizsan K."/>
            <person name="Foldi C."/>
            <person name="Dima B."/>
            <person name="Sanchez-Garcia M."/>
            <person name="Sanchez-Ramirez S."/>
            <person name="Szollosi G.J."/>
            <person name="Szarkandi J.G."/>
            <person name="Papp V."/>
            <person name="Albert L."/>
            <person name="Andreopoulos W."/>
            <person name="Angelini C."/>
            <person name="Antonin V."/>
            <person name="Barry K.W."/>
            <person name="Bougher N.L."/>
            <person name="Buchanan P."/>
            <person name="Buyck B."/>
            <person name="Bense V."/>
            <person name="Catcheside P."/>
            <person name="Chovatia M."/>
            <person name="Cooper J."/>
            <person name="Damon W."/>
            <person name="Desjardin D."/>
            <person name="Finy P."/>
            <person name="Geml J."/>
            <person name="Haridas S."/>
            <person name="Hughes K."/>
            <person name="Justo A."/>
            <person name="Karasinski D."/>
            <person name="Kautmanova I."/>
            <person name="Kiss B."/>
            <person name="Kocsube S."/>
            <person name="Kotiranta H."/>
            <person name="LaButti K.M."/>
            <person name="Lechner B.E."/>
            <person name="Liimatainen K."/>
            <person name="Lipzen A."/>
            <person name="Lukacs Z."/>
            <person name="Mihaltcheva S."/>
            <person name="Morgado L.N."/>
            <person name="Niskanen T."/>
            <person name="Noordeloos M.E."/>
            <person name="Ohm R.A."/>
            <person name="Ortiz-Santana B."/>
            <person name="Ovrebo C."/>
            <person name="Racz N."/>
            <person name="Riley R."/>
            <person name="Savchenko A."/>
            <person name="Shiryaev A."/>
            <person name="Soop K."/>
            <person name="Spirin V."/>
            <person name="Szebenyi C."/>
            <person name="Tomsovsky M."/>
            <person name="Tulloss R.E."/>
            <person name="Uehling J."/>
            <person name="Grigoriev I.V."/>
            <person name="Vagvolgyi C."/>
            <person name="Papp T."/>
            <person name="Martin F.M."/>
            <person name="Miettinen O."/>
            <person name="Hibbett D.S."/>
            <person name="Nagy L.G."/>
        </authorList>
    </citation>
    <scope>NUCLEOTIDE SEQUENCE [LARGE SCALE GENOMIC DNA]</scope>
    <source>
        <strain evidence="1 2">HHB13444</strain>
    </source>
</reference>